<dbReference type="RefSeq" id="WP_346061375.1">
    <property type="nucleotide sequence ID" value="NZ_BAAADR010000004.1"/>
</dbReference>
<dbReference type="SUPFAM" id="SSF101478">
    <property type="entry name" value="ADP-ribosylglycohydrolase"/>
    <property type="match status" value="1"/>
</dbReference>
<reference evidence="2" key="1">
    <citation type="journal article" date="2019" name="Int. J. Syst. Evol. Microbiol.">
        <title>The Global Catalogue of Microorganisms (GCM) 10K type strain sequencing project: providing services to taxonomists for standard genome sequencing and annotation.</title>
        <authorList>
            <consortium name="The Broad Institute Genomics Platform"/>
            <consortium name="The Broad Institute Genome Sequencing Center for Infectious Disease"/>
            <person name="Wu L."/>
            <person name="Ma J."/>
        </authorList>
    </citation>
    <scope>NUCLEOTIDE SEQUENCE [LARGE SCALE GENOMIC DNA]</scope>
    <source>
        <strain evidence="2">CGMCC 1.13666</strain>
    </source>
</reference>
<organism evidence="1 2">
    <name type="scientific">Halomonas salifodinae</name>
    <dbReference type="NCBI Taxonomy" id="438745"/>
    <lineage>
        <taxon>Bacteria</taxon>
        <taxon>Pseudomonadati</taxon>
        <taxon>Pseudomonadota</taxon>
        <taxon>Gammaproteobacteria</taxon>
        <taxon>Oceanospirillales</taxon>
        <taxon>Halomonadaceae</taxon>
        <taxon>Halomonas</taxon>
    </lineage>
</organism>
<gene>
    <name evidence="1" type="ORF">ACFQH5_00790</name>
</gene>
<dbReference type="Gene3D" id="1.10.4080.10">
    <property type="entry name" value="ADP-ribosylation/Crystallin J1"/>
    <property type="match status" value="1"/>
</dbReference>
<evidence type="ECO:0000313" key="2">
    <source>
        <dbReference type="Proteomes" id="UP001596411"/>
    </source>
</evidence>
<keyword evidence="2" id="KW-1185">Reference proteome</keyword>
<evidence type="ECO:0000313" key="1">
    <source>
        <dbReference type="EMBL" id="MFC7088086.1"/>
    </source>
</evidence>
<dbReference type="InterPro" id="IPR036705">
    <property type="entry name" value="Ribosyl_crysJ1_sf"/>
</dbReference>
<name>A0ABW2EQ07_9GAMM</name>
<comment type="caution">
    <text evidence="1">The sequence shown here is derived from an EMBL/GenBank/DDBJ whole genome shotgun (WGS) entry which is preliminary data.</text>
</comment>
<proteinExistence type="predicted"/>
<sequence>MLGAIAGDIIGSVHEGAGTKHRNFPLFTPHSTFTDDSVLCVAVAEVLLHGGDFVDAYHDYFHRYPDAGFGGGFMRWAAARERRPGSGGPTTAGATARPCGCRRWVSPPGAWRRRYAWPGRAPR</sequence>
<evidence type="ECO:0008006" key="3">
    <source>
        <dbReference type="Google" id="ProtNLM"/>
    </source>
</evidence>
<accession>A0ABW2EQ07</accession>
<dbReference type="Proteomes" id="UP001596411">
    <property type="component" value="Unassembled WGS sequence"/>
</dbReference>
<protein>
    <recommendedName>
        <fullName evidence="3">ADP-ribosylglycohydrolase</fullName>
    </recommendedName>
</protein>
<dbReference type="EMBL" id="JBHSZP010000002">
    <property type="protein sequence ID" value="MFC7088086.1"/>
    <property type="molecule type" value="Genomic_DNA"/>
</dbReference>